<evidence type="ECO:0000313" key="3">
    <source>
        <dbReference type="Proteomes" id="UP000717328"/>
    </source>
</evidence>
<protein>
    <submittedName>
        <fullName evidence="2">Uncharacterized protein</fullName>
    </submittedName>
</protein>
<name>A0A9P7GRD2_9AGAR</name>
<reference evidence="2" key="2">
    <citation type="submission" date="2021-10" db="EMBL/GenBank/DDBJ databases">
        <title>Phylogenomics reveals ancestral predisposition of the termite-cultivated fungus Termitomyces towards a domesticated lifestyle.</title>
        <authorList>
            <person name="Auxier B."/>
            <person name="Grum-Grzhimaylo A."/>
            <person name="Cardenas M.E."/>
            <person name="Lodge J.D."/>
            <person name="Laessoe T."/>
            <person name="Pedersen O."/>
            <person name="Smith M.E."/>
            <person name="Kuyper T.W."/>
            <person name="Franco-Molano E.A."/>
            <person name="Baroni T.J."/>
            <person name="Aanen D.K."/>
        </authorList>
    </citation>
    <scope>NUCLEOTIDE SEQUENCE</scope>
    <source>
        <strain evidence="2">D49</strain>
    </source>
</reference>
<comment type="caution">
    <text evidence="2">The sequence shown here is derived from an EMBL/GenBank/DDBJ whole genome shotgun (WGS) entry which is preliminary data.</text>
</comment>
<gene>
    <name evidence="2" type="ORF">H0H81_007525</name>
</gene>
<accession>A0A9P7GRD2</accession>
<dbReference type="Proteomes" id="UP000717328">
    <property type="component" value="Unassembled WGS sequence"/>
</dbReference>
<dbReference type="EMBL" id="JABCKI010000200">
    <property type="protein sequence ID" value="KAG5651772.1"/>
    <property type="molecule type" value="Genomic_DNA"/>
</dbReference>
<keyword evidence="3" id="KW-1185">Reference proteome</keyword>
<organism evidence="2 3">
    <name type="scientific">Sphagnurus paluster</name>
    <dbReference type="NCBI Taxonomy" id="117069"/>
    <lineage>
        <taxon>Eukaryota</taxon>
        <taxon>Fungi</taxon>
        <taxon>Dikarya</taxon>
        <taxon>Basidiomycota</taxon>
        <taxon>Agaricomycotina</taxon>
        <taxon>Agaricomycetes</taxon>
        <taxon>Agaricomycetidae</taxon>
        <taxon>Agaricales</taxon>
        <taxon>Tricholomatineae</taxon>
        <taxon>Lyophyllaceae</taxon>
        <taxon>Sphagnurus</taxon>
    </lineage>
</organism>
<sequence length="106" mass="11579">MSYPPVRQSLDHHESSSSTIPASQVTFSTPYDPERGQAPGGHSARSSSWDLFSGIKKIEHSYEEFDTRHASEAHLVRADGDEPKGKVRLLIRVGCATDVTKDGAVL</sequence>
<proteinExistence type="predicted"/>
<evidence type="ECO:0000313" key="2">
    <source>
        <dbReference type="EMBL" id="KAG5651772.1"/>
    </source>
</evidence>
<feature type="compositionally biased region" description="Polar residues" evidence="1">
    <location>
        <begin position="16"/>
        <end position="29"/>
    </location>
</feature>
<feature type="region of interest" description="Disordered" evidence="1">
    <location>
        <begin position="1"/>
        <end position="48"/>
    </location>
</feature>
<dbReference type="AlphaFoldDB" id="A0A9P7GRD2"/>
<evidence type="ECO:0000256" key="1">
    <source>
        <dbReference type="SAM" id="MobiDB-lite"/>
    </source>
</evidence>
<dbReference type="OrthoDB" id="544685at2759"/>
<reference evidence="2" key="1">
    <citation type="submission" date="2021-02" db="EMBL/GenBank/DDBJ databases">
        <authorList>
            <person name="Nieuwenhuis M."/>
            <person name="Van De Peppel L.J.J."/>
        </authorList>
    </citation>
    <scope>NUCLEOTIDE SEQUENCE</scope>
    <source>
        <strain evidence="2">D49</strain>
    </source>
</reference>